<protein>
    <submittedName>
        <fullName evidence="7">ABC transporter ATP-binding protein</fullName>
        <ecNumber evidence="7">3.6.3.40</ecNumber>
    </submittedName>
</protein>
<keyword evidence="4 7" id="KW-0067">ATP-binding</keyword>
<feature type="domain" description="ABC transporter" evidence="5">
    <location>
        <begin position="32"/>
        <end position="256"/>
    </location>
</feature>
<evidence type="ECO:0000256" key="3">
    <source>
        <dbReference type="ARBA" id="ARBA00022741"/>
    </source>
</evidence>
<evidence type="ECO:0000256" key="4">
    <source>
        <dbReference type="ARBA" id="ARBA00022840"/>
    </source>
</evidence>
<name>A0A2X2CXZ8_PSELU</name>
<reference evidence="6 9" key="2">
    <citation type="submission" date="2020-10" db="EMBL/GenBank/DDBJ databases">
        <title>Genome sequences of Pseudomonas isolates.</title>
        <authorList>
            <person name="Wessels L."/>
            <person name="Reich F."/>
            <person name="Hammerl J."/>
        </authorList>
    </citation>
    <scope>NUCLEOTIDE SEQUENCE [LARGE SCALE GENOMIC DNA]</scope>
    <source>
        <strain evidence="6 9">20-MO00624-0</strain>
    </source>
</reference>
<evidence type="ECO:0000313" key="6">
    <source>
        <dbReference type="EMBL" id="MBF8641493.1"/>
    </source>
</evidence>
<dbReference type="PANTHER" id="PTHR46743">
    <property type="entry name" value="TEICHOIC ACIDS EXPORT ATP-BINDING PROTEIN TAGH"/>
    <property type="match status" value="1"/>
</dbReference>
<keyword evidence="7" id="KW-0378">Hydrolase</keyword>
<dbReference type="GO" id="GO:0016887">
    <property type="term" value="F:ATP hydrolysis activity"/>
    <property type="evidence" value="ECO:0007669"/>
    <property type="project" value="InterPro"/>
</dbReference>
<dbReference type="InterPro" id="IPR029439">
    <property type="entry name" value="Wzt_C"/>
</dbReference>
<dbReference type="InterPro" id="IPR003593">
    <property type="entry name" value="AAA+_ATPase"/>
</dbReference>
<dbReference type="InterPro" id="IPR015860">
    <property type="entry name" value="ABC_transpr_TagH-like"/>
</dbReference>
<proteinExistence type="inferred from homology"/>
<dbReference type="SUPFAM" id="SSF52540">
    <property type="entry name" value="P-loop containing nucleoside triphosphate hydrolases"/>
    <property type="match status" value="1"/>
</dbReference>
<dbReference type="Proteomes" id="UP000626180">
    <property type="component" value="Unassembled WGS sequence"/>
</dbReference>
<dbReference type="Pfam" id="PF00005">
    <property type="entry name" value="ABC_tran"/>
    <property type="match status" value="1"/>
</dbReference>
<dbReference type="PANTHER" id="PTHR46743:SF2">
    <property type="entry name" value="TEICHOIC ACIDS EXPORT ATP-BINDING PROTEIN TAGH"/>
    <property type="match status" value="1"/>
</dbReference>
<dbReference type="GO" id="GO:0140359">
    <property type="term" value="F:ABC-type transporter activity"/>
    <property type="evidence" value="ECO:0007669"/>
    <property type="project" value="InterPro"/>
</dbReference>
<dbReference type="CDD" id="cd10147">
    <property type="entry name" value="Wzt_C-like"/>
    <property type="match status" value="1"/>
</dbReference>
<dbReference type="GO" id="GO:0005524">
    <property type="term" value="F:ATP binding"/>
    <property type="evidence" value="ECO:0007669"/>
    <property type="project" value="UniProtKB-KW"/>
</dbReference>
<dbReference type="Gene3D" id="2.70.50.60">
    <property type="entry name" value="abc- transporter (atp binding component) like domain"/>
    <property type="match status" value="1"/>
</dbReference>
<dbReference type="Pfam" id="PF14524">
    <property type="entry name" value="Wzt_C"/>
    <property type="match status" value="1"/>
</dbReference>
<dbReference type="RefSeq" id="WP_010796484.1">
    <property type="nucleotide sequence ID" value="NZ_CP044086.1"/>
</dbReference>
<comment type="similarity">
    <text evidence="1">Belongs to the ABC transporter superfamily.</text>
</comment>
<keyword evidence="9" id="KW-1185">Reference proteome</keyword>
<evidence type="ECO:0000313" key="7">
    <source>
        <dbReference type="EMBL" id="SPZ12928.1"/>
    </source>
</evidence>
<evidence type="ECO:0000313" key="9">
    <source>
        <dbReference type="Proteomes" id="UP000626180"/>
    </source>
</evidence>
<evidence type="ECO:0000259" key="5">
    <source>
        <dbReference type="PROSITE" id="PS50893"/>
    </source>
</evidence>
<dbReference type="InterPro" id="IPR050683">
    <property type="entry name" value="Bact_Polysacc_Export_ATP-bd"/>
</dbReference>
<keyword evidence="3" id="KW-0547">Nucleotide-binding</keyword>
<dbReference type="InterPro" id="IPR027417">
    <property type="entry name" value="P-loop_NTPase"/>
</dbReference>
<dbReference type="CDD" id="cd03220">
    <property type="entry name" value="ABC_KpsT_Wzt"/>
    <property type="match status" value="1"/>
</dbReference>
<keyword evidence="2" id="KW-0813">Transport</keyword>
<dbReference type="EMBL" id="UAUF01000014">
    <property type="protein sequence ID" value="SPZ12928.1"/>
    <property type="molecule type" value="Genomic_DNA"/>
</dbReference>
<sequence>MSSEISIKVDNLSKCYHIYDQPRDRLKQFILPRLQKMLGVNPKQYFREFWALNNVSFEVKRGETVGIVGRNGGGKSTLLQLICGTLNPTHGTVETKGRIAALLELGSGFNPEFTGRENVYMNAAVLGLSTSEVDARFDDIASFADIGNFIEQPVKKYSSGMMLRLAFAVQVAIDPDILIVDEALAVGDEKFQRKCFSRLEDLKSKGTSVLFVSHSASSIIELCDRALLIDGGSRLMYGVAPQIVRSYQKLIYAPPSEYERLINCYKKADNEGDLESIDKLTNSLTADNSVKTARSSTEFFDAGLVPETTTVYPTQGAEIKSFDIYDAKHNKVNILERGETYRIEVSGEFHDNFSGLFWGIHIKTISGTVATGQRYPEEGKFYENIKSGSTFKISFYFTMNLLSGIYFVGGGIWSAHEPECPHRILDAIMFRVLPPDYSGSFGTADLMAEIPSLEISRG</sequence>
<evidence type="ECO:0000256" key="1">
    <source>
        <dbReference type="ARBA" id="ARBA00005417"/>
    </source>
</evidence>
<dbReference type="AlphaFoldDB" id="A0A2X2CXZ8"/>
<gene>
    <name evidence="7" type="primary">tagH</name>
    <name evidence="6" type="ORF">IRZ65_12480</name>
    <name evidence="7" type="ORF">NCTC11842_04746</name>
</gene>
<dbReference type="SMART" id="SM00382">
    <property type="entry name" value="AAA"/>
    <property type="match status" value="1"/>
</dbReference>
<dbReference type="InterPro" id="IPR003439">
    <property type="entry name" value="ABC_transporter-like_ATP-bd"/>
</dbReference>
<evidence type="ECO:0000313" key="8">
    <source>
        <dbReference type="Proteomes" id="UP000250443"/>
    </source>
</evidence>
<dbReference type="Proteomes" id="UP000250443">
    <property type="component" value="Unassembled WGS sequence"/>
</dbReference>
<dbReference type="PROSITE" id="PS50893">
    <property type="entry name" value="ABC_TRANSPORTER_2"/>
    <property type="match status" value="1"/>
</dbReference>
<dbReference type="Gene3D" id="3.40.50.300">
    <property type="entry name" value="P-loop containing nucleotide triphosphate hydrolases"/>
    <property type="match status" value="1"/>
</dbReference>
<reference evidence="7 8" key="1">
    <citation type="submission" date="2018-06" db="EMBL/GenBank/DDBJ databases">
        <authorList>
            <consortium name="Pathogen Informatics"/>
            <person name="Doyle S."/>
        </authorList>
    </citation>
    <scope>NUCLEOTIDE SEQUENCE [LARGE SCALE GENOMIC DNA]</scope>
    <source>
        <strain evidence="7 8">NCTC11842</strain>
    </source>
</reference>
<evidence type="ECO:0000256" key="2">
    <source>
        <dbReference type="ARBA" id="ARBA00022448"/>
    </source>
</evidence>
<dbReference type="EC" id="3.6.3.40" evidence="7"/>
<accession>A0A2X2CXZ8</accession>
<organism evidence="7 8">
    <name type="scientific">Pseudomonas luteola</name>
    <dbReference type="NCBI Taxonomy" id="47886"/>
    <lineage>
        <taxon>Bacteria</taxon>
        <taxon>Pseudomonadati</taxon>
        <taxon>Pseudomonadota</taxon>
        <taxon>Gammaproteobacteria</taxon>
        <taxon>Pseudomonadales</taxon>
        <taxon>Pseudomonadaceae</taxon>
        <taxon>Pseudomonas</taxon>
    </lineage>
</organism>
<dbReference type="EMBL" id="JADMCD010000006">
    <property type="protein sequence ID" value="MBF8641493.1"/>
    <property type="molecule type" value="Genomic_DNA"/>
</dbReference>
<dbReference type="GO" id="GO:0016020">
    <property type="term" value="C:membrane"/>
    <property type="evidence" value="ECO:0007669"/>
    <property type="project" value="InterPro"/>
</dbReference>